<dbReference type="AlphaFoldDB" id="A0A2M8EPE4"/>
<dbReference type="EMBL" id="PFSI01000030">
    <property type="protein sequence ID" value="PJC24608.1"/>
    <property type="molecule type" value="Genomic_DNA"/>
</dbReference>
<accession>A0A2M8EPE4</accession>
<evidence type="ECO:0000313" key="2">
    <source>
        <dbReference type="EMBL" id="PJC24608.1"/>
    </source>
</evidence>
<feature type="domain" description="DUF362" evidence="1">
    <location>
        <begin position="37"/>
        <end position="246"/>
    </location>
</feature>
<name>A0A2M8EPE4_9BACT</name>
<protein>
    <recommendedName>
        <fullName evidence="1">DUF362 domain-containing protein</fullName>
    </recommendedName>
</protein>
<dbReference type="InterPro" id="IPR007160">
    <property type="entry name" value="DUF362"/>
</dbReference>
<evidence type="ECO:0000259" key="1">
    <source>
        <dbReference type="Pfam" id="PF04015"/>
    </source>
</evidence>
<dbReference type="Pfam" id="PF04015">
    <property type="entry name" value="DUF362"/>
    <property type="match status" value="1"/>
</dbReference>
<reference evidence="3" key="1">
    <citation type="submission" date="2017-09" db="EMBL/GenBank/DDBJ databases">
        <title>Depth-based differentiation of microbial function through sediment-hosted aquifers and enrichment of novel symbionts in the deep terrestrial subsurface.</title>
        <authorList>
            <person name="Probst A.J."/>
            <person name="Ladd B."/>
            <person name="Jarett J.K."/>
            <person name="Geller-Mcgrath D.E."/>
            <person name="Sieber C.M.K."/>
            <person name="Emerson J.B."/>
            <person name="Anantharaman K."/>
            <person name="Thomas B.C."/>
            <person name="Malmstrom R."/>
            <person name="Stieglmeier M."/>
            <person name="Klingl A."/>
            <person name="Woyke T."/>
            <person name="Ryan C.M."/>
            <person name="Banfield J.F."/>
        </authorList>
    </citation>
    <scope>NUCLEOTIDE SEQUENCE [LARGE SCALE GENOMIC DNA]</scope>
</reference>
<proteinExistence type="predicted"/>
<sequence>MINIAIEQGEDRRDTIRQAVEQLGDEFIERCRNANQIFIKVNLVDHERYFACTHIDAVRGLIDVIRERSNTSILIGDAGYRGTKAAFSNFGYDHLGGEYSDITLVDLNDDEFVDGYTIKSDGSQNPIRRSKIATSPGFKISLSPMKTDAKTGASLTVQNWAIGTWIVPPRISASGQVWARWPWLDSEGEVAHHQSIAELFNQQKCHLGIVDGIMAMEGDGPVRGTRIDMGVVLAGFDPVAVDSAAATLMGIDPLGIGYLKACHEMGVGVADMTRINVPPMQMAQLRREFKRNIKSEI</sequence>
<evidence type="ECO:0000313" key="3">
    <source>
        <dbReference type="Proteomes" id="UP000230251"/>
    </source>
</evidence>
<comment type="caution">
    <text evidence="2">The sequence shown here is derived from an EMBL/GenBank/DDBJ whole genome shotgun (WGS) entry which is preliminary data.</text>
</comment>
<organism evidence="2 3">
    <name type="scientific">Candidatus Uhrbacteria bacterium CG_4_9_14_0_2_um_filter_41_50</name>
    <dbReference type="NCBI Taxonomy" id="1975031"/>
    <lineage>
        <taxon>Bacteria</taxon>
        <taxon>Candidatus Uhriibacteriota</taxon>
    </lineage>
</organism>
<gene>
    <name evidence="2" type="ORF">CO057_01935</name>
</gene>
<dbReference type="Proteomes" id="UP000230251">
    <property type="component" value="Unassembled WGS sequence"/>
</dbReference>